<accession>A0ABQ7K2X6</accession>
<dbReference type="EMBL" id="JAAAIM010000325">
    <property type="protein sequence ID" value="KAG0289842.1"/>
    <property type="molecule type" value="Genomic_DNA"/>
</dbReference>
<evidence type="ECO:0000313" key="2">
    <source>
        <dbReference type="Proteomes" id="UP001194696"/>
    </source>
</evidence>
<evidence type="ECO:0000313" key="1">
    <source>
        <dbReference type="EMBL" id="KAG0289842.1"/>
    </source>
</evidence>
<name>A0ABQ7K2X6_9FUNG</name>
<protein>
    <submittedName>
        <fullName evidence="1">Uncharacterized protein</fullName>
    </submittedName>
</protein>
<gene>
    <name evidence="1" type="ORF">BGZ96_006678</name>
</gene>
<sequence length="140" mass="16567">MSLLGEQINATITRIATLERLEVYYSNYLQIPTNAPNGKSFFFDATIEKQTERHRLYVIRTEVHDLAIRHDDLIKTLERIDANKAREIEYPVLYPMLLRSAQIRREVNEYISQVDAVREVNMVHINNNDKLLTKIYRFLD</sequence>
<keyword evidence="2" id="KW-1185">Reference proteome</keyword>
<comment type="caution">
    <text evidence="1">The sequence shown here is derived from an EMBL/GenBank/DDBJ whole genome shotgun (WGS) entry which is preliminary data.</text>
</comment>
<dbReference type="Proteomes" id="UP001194696">
    <property type="component" value="Unassembled WGS sequence"/>
</dbReference>
<proteinExistence type="predicted"/>
<organism evidence="1 2">
    <name type="scientific">Linnemannia gamsii</name>
    <dbReference type="NCBI Taxonomy" id="64522"/>
    <lineage>
        <taxon>Eukaryota</taxon>
        <taxon>Fungi</taxon>
        <taxon>Fungi incertae sedis</taxon>
        <taxon>Mucoromycota</taxon>
        <taxon>Mortierellomycotina</taxon>
        <taxon>Mortierellomycetes</taxon>
        <taxon>Mortierellales</taxon>
        <taxon>Mortierellaceae</taxon>
        <taxon>Linnemannia</taxon>
    </lineage>
</organism>
<reference evidence="1 2" key="1">
    <citation type="journal article" date="2020" name="Fungal Divers.">
        <title>Resolving the Mortierellaceae phylogeny through synthesis of multi-gene phylogenetics and phylogenomics.</title>
        <authorList>
            <person name="Vandepol N."/>
            <person name="Liber J."/>
            <person name="Desiro A."/>
            <person name="Na H."/>
            <person name="Kennedy M."/>
            <person name="Barry K."/>
            <person name="Grigoriev I.V."/>
            <person name="Miller A.N."/>
            <person name="O'Donnell K."/>
            <person name="Stajich J.E."/>
            <person name="Bonito G."/>
        </authorList>
    </citation>
    <scope>NUCLEOTIDE SEQUENCE [LARGE SCALE GENOMIC DNA]</scope>
    <source>
        <strain evidence="1 2">AD045</strain>
    </source>
</reference>